<keyword evidence="3" id="KW-1185">Reference proteome</keyword>
<proteinExistence type="predicted"/>
<dbReference type="Proteomes" id="UP000320762">
    <property type="component" value="Unassembled WGS sequence"/>
</dbReference>
<gene>
    <name evidence="2" type="ORF">BD626DRAFT_569233</name>
</gene>
<name>A0A550CEF9_9AGAR</name>
<comment type="caution">
    <text evidence="2">The sequence shown here is derived from an EMBL/GenBank/DDBJ whole genome shotgun (WGS) entry which is preliminary data.</text>
</comment>
<feature type="region of interest" description="Disordered" evidence="1">
    <location>
        <begin position="25"/>
        <end position="95"/>
    </location>
</feature>
<organism evidence="2 3">
    <name type="scientific">Schizophyllum amplum</name>
    <dbReference type="NCBI Taxonomy" id="97359"/>
    <lineage>
        <taxon>Eukaryota</taxon>
        <taxon>Fungi</taxon>
        <taxon>Dikarya</taxon>
        <taxon>Basidiomycota</taxon>
        <taxon>Agaricomycotina</taxon>
        <taxon>Agaricomycetes</taxon>
        <taxon>Agaricomycetidae</taxon>
        <taxon>Agaricales</taxon>
        <taxon>Schizophyllaceae</taxon>
        <taxon>Schizophyllum</taxon>
    </lineage>
</organism>
<evidence type="ECO:0000256" key="1">
    <source>
        <dbReference type="SAM" id="MobiDB-lite"/>
    </source>
</evidence>
<evidence type="ECO:0000313" key="2">
    <source>
        <dbReference type="EMBL" id="TRM63194.1"/>
    </source>
</evidence>
<protein>
    <submittedName>
        <fullName evidence="2">Uncharacterized protein</fullName>
    </submittedName>
</protein>
<evidence type="ECO:0000313" key="3">
    <source>
        <dbReference type="Proteomes" id="UP000320762"/>
    </source>
</evidence>
<accession>A0A550CEF9</accession>
<reference evidence="2 3" key="1">
    <citation type="journal article" date="2019" name="New Phytol.">
        <title>Comparative genomics reveals unique wood-decay strategies and fruiting body development in the Schizophyllaceae.</title>
        <authorList>
            <person name="Almasi E."/>
            <person name="Sahu N."/>
            <person name="Krizsan K."/>
            <person name="Balint B."/>
            <person name="Kovacs G.M."/>
            <person name="Kiss B."/>
            <person name="Cseklye J."/>
            <person name="Drula E."/>
            <person name="Henrissat B."/>
            <person name="Nagy I."/>
            <person name="Chovatia M."/>
            <person name="Adam C."/>
            <person name="LaButti K."/>
            <person name="Lipzen A."/>
            <person name="Riley R."/>
            <person name="Grigoriev I.V."/>
            <person name="Nagy L.G."/>
        </authorList>
    </citation>
    <scope>NUCLEOTIDE SEQUENCE [LARGE SCALE GENOMIC DNA]</scope>
    <source>
        <strain evidence="2 3">NL-1724</strain>
    </source>
</reference>
<dbReference type="AlphaFoldDB" id="A0A550CEF9"/>
<dbReference type="EMBL" id="VDMD01000010">
    <property type="protein sequence ID" value="TRM63194.1"/>
    <property type="molecule type" value="Genomic_DNA"/>
</dbReference>
<sequence length="150" mass="16589">MPIVIPISPSLHLCWRNFNRPAPRTQAPIPPRKVRCDNRPAISPPTFDARYERLRRVAPPRLQDAPTNLSTELPARRRPRSPFTPSAGPSGETRAGVLEDVFDLGGGLGARRAARRAAAHLLSIPVDAFADSPRALDTLVRWSKRTSFRG</sequence>